<protein>
    <submittedName>
        <fullName evidence="1">Uncharacterized protein</fullName>
    </submittedName>
</protein>
<evidence type="ECO:0000313" key="1">
    <source>
        <dbReference type="EMBL" id="KAF0030588.1"/>
    </source>
</evidence>
<gene>
    <name evidence="1" type="ORF">F2P81_017319</name>
</gene>
<sequence>MITRKDNFMVFPSMFQAINCIFALELKFSDKEVIVRGLRSNFICSSSNRPLVLAADCLCLPRHFILRVEDNRLGQFTAVQYECTQRLAEEHWKGMHVEKKKKMLTGLKTRLVWLGILHPDVEGKSLVILLSHILQPQKNGSENKQLTQSVSSAVTEITIVQKSTETVQQCILMLPTLSTWCHHSSALRKHRDRLAHCLKKRMRKKKNYSKIKVDNRAFRQTWKLEIILNMYL</sequence>
<accession>A0A6A4SEB0</accession>
<organism evidence="1 2">
    <name type="scientific">Scophthalmus maximus</name>
    <name type="common">Turbot</name>
    <name type="synonym">Psetta maxima</name>
    <dbReference type="NCBI Taxonomy" id="52904"/>
    <lineage>
        <taxon>Eukaryota</taxon>
        <taxon>Metazoa</taxon>
        <taxon>Chordata</taxon>
        <taxon>Craniata</taxon>
        <taxon>Vertebrata</taxon>
        <taxon>Euteleostomi</taxon>
        <taxon>Actinopterygii</taxon>
        <taxon>Neopterygii</taxon>
        <taxon>Teleostei</taxon>
        <taxon>Neoteleostei</taxon>
        <taxon>Acanthomorphata</taxon>
        <taxon>Carangaria</taxon>
        <taxon>Pleuronectiformes</taxon>
        <taxon>Pleuronectoidei</taxon>
        <taxon>Scophthalmidae</taxon>
        <taxon>Scophthalmus</taxon>
    </lineage>
</organism>
<dbReference type="Proteomes" id="UP000438429">
    <property type="component" value="Unassembled WGS sequence"/>
</dbReference>
<reference evidence="1 2" key="1">
    <citation type="submission" date="2019-06" db="EMBL/GenBank/DDBJ databases">
        <title>Draft genomes of female and male turbot (Scophthalmus maximus).</title>
        <authorList>
            <person name="Xu H."/>
            <person name="Xu X.-W."/>
            <person name="Shao C."/>
            <person name="Chen S."/>
        </authorList>
    </citation>
    <scope>NUCLEOTIDE SEQUENCE [LARGE SCALE GENOMIC DNA]</scope>
    <source>
        <strain evidence="1">Ysfricsl-2016a</strain>
        <tissue evidence="1">Blood</tissue>
    </source>
</reference>
<evidence type="ECO:0000313" key="2">
    <source>
        <dbReference type="Proteomes" id="UP000438429"/>
    </source>
</evidence>
<dbReference type="EMBL" id="VEVO01000015">
    <property type="protein sequence ID" value="KAF0030588.1"/>
    <property type="molecule type" value="Genomic_DNA"/>
</dbReference>
<comment type="caution">
    <text evidence="1">The sequence shown here is derived from an EMBL/GenBank/DDBJ whole genome shotgun (WGS) entry which is preliminary data.</text>
</comment>
<proteinExistence type="predicted"/>
<dbReference type="AlphaFoldDB" id="A0A6A4SEB0"/>
<name>A0A6A4SEB0_SCOMX</name>